<dbReference type="AlphaFoldDB" id="B7PLU5"/>
<gene>
    <name evidence="2" type="ORF">IscW_ISCW006306</name>
</gene>
<keyword evidence="1" id="KW-0268">Exocytosis</keyword>
<evidence type="ECO:0000256" key="1">
    <source>
        <dbReference type="ARBA" id="ARBA00022483"/>
    </source>
</evidence>
<dbReference type="VEuPathDB" id="VectorBase:ISCW006306"/>
<dbReference type="PaxDb" id="6945-B7PLU5"/>
<dbReference type="VEuPathDB" id="VectorBase:ISCI006306"/>
<dbReference type="OrthoDB" id="67700at2759"/>
<dbReference type="EnsemblMetazoa" id="ISCW006306-RA">
    <property type="protein sequence ID" value="ISCW006306-PA"/>
    <property type="gene ID" value="ISCW006306"/>
</dbReference>
<evidence type="ECO:0000313" key="3">
    <source>
        <dbReference type="EnsemblMetazoa" id="ISCW006306-PA"/>
    </source>
</evidence>
<dbReference type="GO" id="GO:0099503">
    <property type="term" value="C:secretory vesicle"/>
    <property type="evidence" value="ECO:0000318"/>
    <property type="project" value="GO_Central"/>
</dbReference>
<dbReference type="Proteomes" id="UP000001555">
    <property type="component" value="Unassembled WGS sequence"/>
</dbReference>
<keyword evidence="4" id="KW-1185">Reference proteome</keyword>
<reference evidence="3" key="2">
    <citation type="submission" date="2020-05" db="UniProtKB">
        <authorList>
            <consortium name="EnsemblMetazoa"/>
        </authorList>
    </citation>
    <scope>IDENTIFICATION</scope>
    <source>
        <strain evidence="3">wikel</strain>
    </source>
</reference>
<dbReference type="EMBL" id="ABJB010503153">
    <property type="status" value="NOT_ANNOTATED_CDS"/>
    <property type="molecule type" value="Genomic_DNA"/>
</dbReference>
<protein>
    <submittedName>
        <fullName evidence="2 3">Uncharacterized protein</fullName>
    </submittedName>
</protein>
<evidence type="ECO:0000313" key="4">
    <source>
        <dbReference type="Proteomes" id="UP000001555"/>
    </source>
</evidence>
<dbReference type="STRING" id="6945.B7PLU5"/>
<reference evidence="2 4" key="1">
    <citation type="submission" date="2008-03" db="EMBL/GenBank/DDBJ databases">
        <title>Annotation of Ixodes scapularis.</title>
        <authorList>
            <consortium name="Ixodes scapularis Genome Project Consortium"/>
            <person name="Caler E."/>
            <person name="Hannick L.I."/>
            <person name="Bidwell S."/>
            <person name="Joardar V."/>
            <person name="Thiagarajan M."/>
            <person name="Amedeo P."/>
            <person name="Galinsky K.J."/>
            <person name="Schobel S."/>
            <person name="Inman J."/>
            <person name="Hostetler J."/>
            <person name="Miller J."/>
            <person name="Hammond M."/>
            <person name="Megy K."/>
            <person name="Lawson D."/>
            <person name="Kodira C."/>
            <person name="Sutton G."/>
            <person name="Meyer J."/>
            <person name="Hill C.A."/>
            <person name="Birren B."/>
            <person name="Nene V."/>
            <person name="Collins F."/>
            <person name="Alarcon-Chaidez F."/>
            <person name="Wikel S."/>
            <person name="Strausberg R."/>
        </authorList>
    </citation>
    <scope>NUCLEOTIDE SEQUENCE [LARGE SCALE GENOMIC DNA]</scope>
    <source>
        <strain evidence="4">Wikel</strain>
        <strain evidence="2">Wikel colony</strain>
    </source>
</reference>
<name>B7PLU5_IXOSC</name>
<dbReference type="HOGENOM" id="CLU_343650_0_0_1"/>
<accession>B7PLU5</accession>
<sequence>MQQRSPFREVHGKMSRRQLCLECMRTVDLCVGAPVAPCTASWGQMNSFSRKVFGEPLWEKCQRERYTNPGDGARSRLQVQLLRSEGIFGRTGGASASCRLWVEDGGLKAAPPVVRKWRANSSIVFLVELDDPSSSSLVLELWAGNPADVRNTPKTLHRSFGLFVLSLGHSVIGYFKPARKELLGRIEKRLQDLSLSGSEEWHLLRDSVGAVLANRVQLSVKVRVGVAANFSVLHSIRNHYALSYAFLEYRVEHSAESDVSEWTSWLHCVGREAFSLLRHHATQNNIEDTEANYCHLLALTEHRIRVNTQISFAVMLPLLKELQLQLVGKKRAFVADALELLLRGLSDHINVQLANLHDQFYLQYERHVMDLSAALSICGLIQLTGHVRAVDSARDALRKNEDRWYASLSEDWDENTDLVNLASTLTKIRDHQTKANEIFLRVWNETYTNIVINQLDDFFVENIRPRVERLVADVKTAHGKNEDQVVATSKDTFTVVSNFLRQIIPLAKNNEDVEMNKYREWFGVEVVERWFCLASRANHSVLGFVAEDDLLPMNVNVKYSSSFARTVDAINENVVSLWLQLDWPVQECASFFIESVHKCTWLYAIAIQEKVRMEPVHEMGSLPARLCVAINDLTATVTYINGIRSNIVETFAASSQTLDAFHKVDAKLERAIQQVNVSKNHVQDVAVLGVLPHIEQRLESILYASSTVAQEKGMELMLKQVTACLTMLRGNLETDAFDAILQSFWDKLTALLVRLINRLKTWTQLDPRARSRPYLGMSLAIQQLASSFAIHGCGLPLRDIAADVAEHQRDLRQAFQVPGDAGDA</sequence>
<dbReference type="PANTHER" id="PTHR45999">
    <property type="entry name" value="UNC-13-4A, ISOFORM B"/>
    <property type="match status" value="1"/>
</dbReference>
<proteinExistence type="predicted"/>
<evidence type="ECO:0000313" key="2">
    <source>
        <dbReference type="EMBL" id="EEC07567.1"/>
    </source>
</evidence>
<dbReference type="GO" id="GO:0006887">
    <property type="term" value="P:exocytosis"/>
    <property type="evidence" value="ECO:0007669"/>
    <property type="project" value="UniProtKB-KW"/>
</dbReference>
<dbReference type="InterPro" id="IPR052095">
    <property type="entry name" value="UNC-13_domain"/>
</dbReference>
<dbReference type="EMBL" id="DS743451">
    <property type="protein sequence ID" value="EEC07567.1"/>
    <property type="molecule type" value="Genomic_DNA"/>
</dbReference>
<dbReference type="PANTHER" id="PTHR45999:SF4">
    <property type="entry name" value="UNC-13-4A, ISOFORM B"/>
    <property type="match status" value="1"/>
</dbReference>
<dbReference type="VEuPathDB" id="VectorBase:ISCP_004430"/>
<dbReference type="InParanoid" id="B7PLU5"/>
<organism>
    <name type="scientific">Ixodes scapularis</name>
    <name type="common">Black-legged tick</name>
    <name type="synonym">Deer tick</name>
    <dbReference type="NCBI Taxonomy" id="6945"/>
    <lineage>
        <taxon>Eukaryota</taxon>
        <taxon>Metazoa</taxon>
        <taxon>Ecdysozoa</taxon>
        <taxon>Arthropoda</taxon>
        <taxon>Chelicerata</taxon>
        <taxon>Arachnida</taxon>
        <taxon>Acari</taxon>
        <taxon>Parasitiformes</taxon>
        <taxon>Ixodida</taxon>
        <taxon>Ixodoidea</taxon>
        <taxon>Ixodidae</taxon>
        <taxon>Ixodinae</taxon>
        <taxon>Ixodes</taxon>
    </lineage>
</organism>